<dbReference type="Proteomes" id="UP000781173">
    <property type="component" value="Unassembled WGS sequence"/>
</dbReference>
<evidence type="ECO:0000313" key="2">
    <source>
        <dbReference type="EMBL" id="MBW7953190.1"/>
    </source>
</evidence>
<sequence length="175" mass="19264">MNKEYNNQQSRNAFGLVEIIVAIAIFATAMIATVSLAIGSLRTVKDNELADTANAVMVGSMEYMKSPAAVPVLNQLTAGRREFAFSVSSEIDTENPNLTTLRQMDQADVIDTCSDSSEYRVVLRDFPDFLVCNQILLQQTAGNSFEIRSIIYYQTSKGISRNEIIGYRNTGGSSQ</sequence>
<evidence type="ECO:0000313" key="3">
    <source>
        <dbReference type="Proteomes" id="UP000781173"/>
    </source>
</evidence>
<dbReference type="AlphaFoldDB" id="A0A952DV84"/>
<name>A0A952DV84_9BACT</name>
<protein>
    <submittedName>
        <fullName evidence="2">Uncharacterized protein</fullName>
    </submittedName>
</protein>
<keyword evidence="1" id="KW-0472">Membrane</keyword>
<comment type="caution">
    <text evidence="2">The sequence shown here is derived from an EMBL/GenBank/DDBJ whole genome shotgun (WGS) entry which is preliminary data.</text>
</comment>
<organism evidence="2 3">
    <name type="scientific">Candidatus Dojkabacteria bacterium</name>
    <dbReference type="NCBI Taxonomy" id="2099670"/>
    <lineage>
        <taxon>Bacteria</taxon>
        <taxon>Candidatus Dojkabacteria</taxon>
    </lineage>
</organism>
<gene>
    <name evidence="2" type="ORF">H3C67_00165</name>
</gene>
<feature type="transmembrane region" description="Helical" evidence="1">
    <location>
        <begin position="12"/>
        <end position="38"/>
    </location>
</feature>
<accession>A0A952DV84</accession>
<reference evidence="2" key="1">
    <citation type="journal article" date="2022" name="ISME J.">
        <title>A general approach to explore prokaryotic protein glycosylation reveals the unique surface layer modulation of an anammox bacterium.</title>
        <authorList>
            <person name="Pabst M."/>
            <person name="Grouzdev D.S."/>
            <person name="Lawson C.E."/>
            <person name="Kleikamp H.B.C."/>
            <person name="de Ram C."/>
            <person name="Louwen R."/>
            <person name="Lin Y.M."/>
            <person name="Lucker S."/>
            <person name="van Loosdrecht M.C.M."/>
            <person name="Laureni M."/>
        </authorList>
    </citation>
    <scope>NUCLEOTIDE SEQUENCE</scope>
    <source>
        <strain evidence="2">BROCD043</strain>
    </source>
</reference>
<keyword evidence="1" id="KW-0812">Transmembrane</keyword>
<keyword evidence="1" id="KW-1133">Transmembrane helix</keyword>
<dbReference type="EMBL" id="JACFOF010000001">
    <property type="protein sequence ID" value="MBW7953190.1"/>
    <property type="molecule type" value="Genomic_DNA"/>
</dbReference>
<evidence type="ECO:0000256" key="1">
    <source>
        <dbReference type="SAM" id="Phobius"/>
    </source>
</evidence>
<proteinExistence type="predicted"/>